<organism evidence="1 2">
    <name type="scientific">Flaviflagellibacter deserti</name>
    <dbReference type="NCBI Taxonomy" id="2267266"/>
    <lineage>
        <taxon>Bacteria</taxon>
        <taxon>Pseudomonadati</taxon>
        <taxon>Pseudomonadota</taxon>
        <taxon>Alphaproteobacteria</taxon>
        <taxon>Hyphomicrobiales</taxon>
        <taxon>Flaviflagellibacter</taxon>
    </lineage>
</organism>
<evidence type="ECO:0000313" key="1">
    <source>
        <dbReference type="EMBL" id="MFC5067167.1"/>
    </source>
</evidence>
<dbReference type="EMBL" id="JBHSJF010000004">
    <property type="protein sequence ID" value="MFC5067167.1"/>
    <property type="molecule type" value="Genomic_DNA"/>
</dbReference>
<proteinExistence type="predicted"/>
<keyword evidence="2" id="KW-1185">Reference proteome</keyword>
<protein>
    <submittedName>
        <fullName evidence="1">Uncharacterized protein</fullName>
    </submittedName>
</protein>
<dbReference type="RefSeq" id="WP_162799690.1">
    <property type="nucleotide sequence ID" value="NZ_JBHSJF010000004.1"/>
</dbReference>
<sequence length="56" mass="6601">MKKSTKRKTEKTQQKARSVETVMEQALMEMTQDLKSCAWSPTTVTRERPCPNTWWP</sequence>
<name>A0ABV9Z049_9HYPH</name>
<accession>A0ABV9Z049</accession>
<gene>
    <name evidence="1" type="ORF">ACFPFW_03955</name>
</gene>
<dbReference type="Proteomes" id="UP001595796">
    <property type="component" value="Unassembled WGS sequence"/>
</dbReference>
<comment type="caution">
    <text evidence="1">The sequence shown here is derived from an EMBL/GenBank/DDBJ whole genome shotgun (WGS) entry which is preliminary data.</text>
</comment>
<reference evidence="2" key="1">
    <citation type="journal article" date="2019" name="Int. J. Syst. Evol. Microbiol.">
        <title>The Global Catalogue of Microorganisms (GCM) 10K type strain sequencing project: providing services to taxonomists for standard genome sequencing and annotation.</title>
        <authorList>
            <consortium name="The Broad Institute Genomics Platform"/>
            <consortium name="The Broad Institute Genome Sequencing Center for Infectious Disease"/>
            <person name="Wu L."/>
            <person name="Ma J."/>
        </authorList>
    </citation>
    <scope>NUCLEOTIDE SEQUENCE [LARGE SCALE GENOMIC DNA]</scope>
    <source>
        <strain evidence="2">CGMCC 1.16444</strain>
    </source>
</reference>
<evidence type="ECO:0000313" key="2">
    <source>
        <dbReference type="Proteomes" id="UP001595796"/>
    </source>
</evidence>